<dbReference type="AlphaFoldDB" id="A0A4U0WTA3"/>
<sequence length="199" mass="22829">AMQKSWLSDDNIEQRIYELYFYDWNETVDYDLQQDVAELIGESDLPAMVEQTDAEEAKLMGHPTTCKHKCRDREHCKHLCCKPSHKKKAAGIEEPDRPTIKFSRPGTAISELYFYDSNETVDYDLQQDVAELIRESNLPAMVEQTDAEEAKLMGHPTTCKHKCRDREHCKHLCCKPSHKKKAAGNLDQLQTPVGSSMVK</sequence>
<accession>A0A4U0WTA3</accession>
<organism evidence="1 2">
    <name type="scientific">Friedmanniomyces simplex</name>
    <dbReference type="NCBI Taxonomy" id="329884"/>
    <lineage>
        <taxon>Eukaryota</taxon>
        <taxon>Fungi</taxon>
        <taxon>Dikarya</taxon>
        <taxon>Ascomycota</taxon>
        <taxon>Pezizomycotina</taxon>
        <taxon>Dothideomycetes</taxon>
        <taxon>Dothideomycetidae</taxon>
        <taxon>Mycosphaerellales</taxon>
        <taxon>Teratosphaeriaceae</taxon>
        <taxon>Friedmanniomyces</taxon>
    </lineage>
</organism>
<evidence type="ECO:0000313" key="2">
    <source>
        <dbReference type="Proteomes" id="UP000309340"/>
    </source>
</evidence>
<gene>
    <name evidence="1" type="ORF">B0A55_11080</name>
</gene>
<evidence type="ECO:0000313" key="1">
    <source>
        <dbReference type="EMBL" id="TKA66810.1"/>
    </source>
</evidence>
<reference evidence="1 2" key="1">
    <citation type="submission" date="2017-03" db="EMBL/GenBank/DDBJ databases">
        <title>Genomes of endolithic fungi from Antarctica.</title>
        <authorList>
            <person name="Coleine C."/>
            <person name="Masonjones S."/>
            <person name="Stajich J.E."/>
        </authorList>
    </citation>
    <scope>NUCLEOTIDE SEQUENCE [LARGE SCALE GENOMIC DNA]</scope>
    <source>
        <strain evidence="1 2">CCFEE 5184</strain>
    </source>
</reference>
<comment type="caution">
    <text evidence="1">The sequence shown here is derived from an EMBL/GenBank/DDBJ whole genome shotgun (WGS) entry which is preliminary data.</text>
</comment>
<protein>
    <submittedName>
        <fullName evidence="1">Uncharacterized protein</fullName>
    </submittedName>
</protein>
<keyword evidence="2" id="KW-1185">Reference proteome</keyword>
<name>A0A4U0WTA3_9PEZI</name>
<dbReference type="EMBL" id="NAJQ01000616">
    <property type="protein sequence ID" value="TKA66810.1"/>
    <property type="molecule type" value="Genomic_DNA"/>
</dbReference>
<feature type="non-terminal residue" evidence="1">
    <location>
        <position position="1"/>
    </location>
</feature>
<dbReference type="Proteomes" id="UP000309340">
    <property type="component" value="Unassembled WGS sequence"/>
</dbReference>
<proteinExistence type="predicted"/>
<dbReference type="OrthoDB" id="5410741at2759"/>